<keyword evidence="2" id="KW-1185">Reference proteome</keyword>
<dbReference type="Proteomes" id="UP000887581">
    <property type="component" value="Unplaced"/>
</dbReference>
<feature type="region of interest" description="Disordered" evidence="1">
    <location>
        <begin position="37"/>
        <end position="66"/>
    </location>
</feature>
<dbReference type="WBParaSite" id="sdigi.contig24.g1947.t1">
    <property type="protein sequence ID" value="sdigi.contig24.g1947.t1"/>
    <property type="gene ID" value="sdigi.contig24.g1947"/>
</dbReference>
<evidence type="ECO:0000313" key="2">
    <source>
        <dbReference type="Proteomes" id="UP000887581"/>
    </source>
</evidence>
<sequence length="66" mass="7095">MRTRKEVFEPPLRIHLHPIGGATGTITERYINGSASSAIGASSSPPLPPTMMDHRVGGQCPRRSGR</sequence>
<accession>A0A915PL87</accession>
<reference evidence="3" key="1">
    <citation type="submission" date="2022-11" db="UniProtKB">
        <authorList>
            <consortium name="WormBaseParasite"/>
        </authorList>
    </citation>
    <scope>IDENTIFICATION</scope>
</reference>
<organism evidence="2 3">
    <name type="scientific">Setaria digitata</name>
    <dbReference type="NCBI Taxonomy" id="48799"/>
    <lineage>
        <taxon>Eukaryota</taxon>
        <taxon>Metazoa</taxon>
        <taxon>Ecdysozoa</taxon>
        <taxon>Nematoda</taxon>
        <taxon>Chromadorea</taxon>
        <taxon>Rhabditida</taxon>
        <taxon>Spirurina</taxon>
        <taxon>Spiruromorpha</taxon>
        <taxon>Filarioidea</taxon>
        <taxon>Setariidae</taxon>
        <taxon>Setaria</taxon>
    </lineage>
</organism>
<dbReference type="AlphaFoldDB" id="A0A915PL87"/>
<evidence type="ECO:0000313" key="3">
    <source>
        <dbReference type="WBParaSite" id="sdigi.contig24.g1947.t1"/>
    </source>
</evidence>
<proteinExistence type="predicted"/>
<protein>
    <submittedName>
        <fullName evidence="3">Uncharacterized protein</fullName>
    </submittedName>
</protein>
<evidence type="ECO:0000256" key="1">
    <source>
        <dbReference type="SAM" id="MobiDB-lite"/>
    </source>
</evidence>
<name>A0A915PL87_9BILA</name>